<evidence type="ECO:0000313" key="2">
    <source>
        <dbReference type="EMBL" id="SSA36636.1"/>
    </source>
</evidence>
<name>A0A2Y8ZYH1_9MICO</name>
<gene>
    <name evidence="2" type="ORF">SAMN05216184_101298</name>
</gene>
<sequence length="180" mass="19459">MTAAHVTPDPTMEAINAAVVRAHRGDVERARGNLLAIWHDIGVAGDALHRCTLAHHLADLVDHPAESLMWDVRALDAAHALSNERLQQHHADLEVAGFYPSLYLNLADDLRRLSAFSAAADQLAEASRHLAALSEGPYGDTIRIALDEVNRMVAEGDTSRRDSAPGPRSAGRSRSPGRRA</sequence>
<keyword evidence="3" id="KW-1185">Reference proteome</keyword>
<evidence type="ECO:0000256" key="1">
    <source>
        <dbReference type="SAM" id="MobiDB-lite"/>
    </source>
</evidence>
<dbReference type="Proteomes" id="UP000250222">
    <property type="component" value="Unassembled WGS sequence"/>
</dbReference>
<organism evidence="2 3">
    <name type="scientific">Georgenia satyanarayanai</name>
    <dbReference type="NCBI Taxonomy" id="860221"/>
    <lineage>
        <taxon>Bacteria</taxon>
        <taxon>Bacillati</taxon>
        <taxon>Actinomycetota</taxon>
        <taxon>Actinomycetes</taxon>
        <taxon>Micrococcales</taxon>
        <taxon>Bogoriellaceae</taxon>
        <taxon>Georgenia</taxon>
    </lineage>
</organism>
<evidence type="ECO:0000313" key="3">
    <source>
        <dbReference type="Proteomes" id="UP000250222"/>
    </source>
</evidence>
<dbReference type="EMBL" id="UETB01000001">
    <property type="protein sequence ID" value="SSA36636.1"/>
    <property type="molecule type" value="Genomic_DNA"/>
</dbReference>
<protein>
    <recommendedName>
        <fullName evidence="4">Tetratricopeptide repeat-containing protein</fullName>
    </recommendedName>
</protein>
<feature type="region of interest" description="Disordered" evidence="1">
    <location>
        <begin position="155"/>
        <end position="180"/>
    </location>
</feature>
<reference evidence="2 3" key="1">
    <citation type="submission" date="2016-10" db="EMBL/GenBank/DDBJ databases">
        <authorList>
            <person name="Cai Z."/>
        </authorList>
    </citation>
    <scope>NUCLEOTIDE SEQUENCE [LARGE SCALE GENOMIC DNA]</scope>
    <source>
        <strain evidence="2 3">CGMCC 1.10826</strain>
    </source>
</reference>
<feature type="compositionally biased region" description="Low complexity" evidence="1">
    <location>
        <begin position="164"/>
        <end position="174"/>
    </location>
</feature>
<dbReference type="RefSeq" id="WP_110850808.1">
    <property type="nucleotide sequence ID" value="NZ_QKLZ01000001.1"/>
</dbReference>
<dbReference type="OrthoDB" id="8450665at2"/>
<evidence type="ECO:0008006" key="4">
    <source>
        <dbReference type="Google" id="ProtNLM"/>
    </source>
</evidence>
<proteinExistence type="predicted"/>
<dbReference type="AlphaFoldDB" id="A0A2Y8ZYH1"/>
<accession>A0A2Y8ZYH1</accession>